<dbReference type="InterPro" id="IPR018492">
    <property type="entry name" value="Ribosomal_eL8/Nhp2"/>
</dbReference>
<evidence type="ECO:0000313" key="8">
    <source>
        <dbReference type="Ensembl" id="ENSLLEP00000014352.1"/>
    </source>
</evidence>
<dbReference type="PANTHER" id="PTHR23105">
    <property type="entry name" value="RIBOSOMAL PROTEIN L7AE FAMILY MEMBER"/>
    <property type="match status" value="1"/>
</dbReference>
<protein>
    <recommendedName>
        <fullName evidence="6">H/ACA ribonucleoprotein complex subunit 2</fullName>
    </recommendedName>
    <alternativeName>
        <fullName evidence="6">Nucleolar protein family A member 2</fullName>
    </alternativeName>
</protein>
<dbReference type="GeneTree" id="ENSGT00550000074939"/>
<dbReference type="SUPFAM" id="SSF55315">
    <property type="entry name" value="L30e-like"/>
    <property type="match status" value="1"/>
</dbReference>
<dbReference type="InterPro" id="IPR004038">
    <property type="entry name" value="Ribosomal_eL8/eL30/eS12/Gad45"/>
</dbReference>
<keyword evidence="3 6" id="KW-0694">RNA-binding</keyword>
<dbReference type="InterPro" id="IPR029064">
    <property type="entry name" value="Ribosomal_eL30-like_sf"/>
</dbReference>
<keyword evidence="5 6" id="KW-0687">Ribonucleoprotein</keyword>
<reference evidence="8" key="1">
    <citation type="submission" date="2025-08" db="UniProtKB">
        <authorList>
            <consortium name="Ensembl"/>
        </authorList>
    </citation>
    <scope>IDENTIFICATION</scope>
</reference>
<comment type="function">
    <text evidence="6">Required for ribosome biogenesis. Part of a complex which catalyzes pseudouridylation of rRNA. This involves the isomerization of uridine such that the ribose is subsequently attached to C5, instead of the normal N1. Pseudouridine ('psi') residues may serve to stabilize the conformation of rRNAs.</text>
</comment>
<dbReference type="Ensembl" id="ENSLLET00000014915.1">
    <property type="protein sequence ID" value="ENSLLEP00000014352.1"/>
    <property type="gene ID" value="ENSLLEG00000009088.1"/>
</dbReference>
<dbReference type="Pfam" id="PF01248">
    <property type="entry name" value="Ribosomal_L7Ae"/>
    <property type="match status" value="1"/>
</dbReference>
<dbReference type="GO" id="GO:0003723">
    <property type="term" value="F:RNA binding"/>
    <property type="evidence" value="ECO:0007669"/>
    <property type="project" value="UniProtKB-UniRule"/>
</dbReference>
<comment type="function">
    <text evidence="6">Common component of the spliceosome and rRNA processing machinery.</text>
</comment>
<evidence type="ECO:0000256" key="3">
    <source>
        <dbReference type="ARBA" id="ARBA00022884"/>
    </source>
</evidence>
<dbReference type="InterPro" id="IPR050257">
    <property type="entry name" value="eL8/uL1-like"/>
</dbReference>
<evidence type="ECO:0000256" key="6">
    <source>
        <dbReference type="RuleBase" id="RU366039"/>
    </source>
</evidence>
<keyword evidence="4 6" id="KW-0539">Nucleus</keyword>
<dbReference type="AlphaFoldDB" id="A0A8C5MHY0"/>
<dbReference type="PRINTS" id="PR00881">
    <property type="entry name" value="L7ARS6FAMILY"/>
</dbReference>
<keyword evidence="9" id="KW-1185">Reference proteome</keyword>
<reference evidence="8" key="2">
    <citation type="submission" date="2025-09" db="UniProtKB">
        <authorList>
            <consortium name="Ensembl"/>
        </authorList>
    </citation>
    <scope>IDENTIFICATION</scope>
</reference>
<dbReference type="GO" id="GO:0000398">
    <property type="term" value="P:mRNA splicing, via spliceosome"/>
    <property type="evidence" value="ECO:0007669"/>
    <property type="project" value="UniProtKB-UniRule"/>
</dbReference>
<accession>A0A8C5MHY0</accession>
<evidence type="ECO:0000259" key="7">
    <source>
        <dbReference type="Pfam" id="PF01248"/>
    </source>
</evidence>
<dbReference type="GO" id="GO:0031429">
    <property type="term" value="C:box H/ACA snoRNP complex"/>
    <property type="evidence" value="ECO:0007669"/>
    <property type="project" value="UniProtKB-UniRule"/>
</dbReference>
<dbReference type="Proteomes" id="UP000694569">
    <property type="component" value="Unplaced"/>
</dbReference>
<dbReference type="Gene3D" id="3.30.1330.30">
    <property type="match status" value="1"/>
</dbReference>
<evidence type="ECO:0000313" key="9">
    <source>
        <dbReference type="Proteomes" id="UP000694569"/>
    </source>
</evidence>
<dbReference type="GO" id="GO:0031120">
    <property type="term" value="P:snRNA pseudouridine synthesis"/>
    <property type="evidence" value="ECO:0007669"/>
    <property type="project" value="UniProtKB-UniRule"/>
</dbReference>
<dbReference type="InterPro" id="IPR002415">
    <property type="entry name" value="H/ACA_rnp_Nhp2-like"/>
</dbReference>
<evidence type="ECO:0000256" key="5">
    <source>
        <dbReference type="ARBA" id="ARBA00023274"/>
    </source>
</evidence>
<comment type="similarity">
    <text evidence="2 6">Belongs to the eukaryotic ribosomal protein eL8 family.</text>
</comment>
<organism evidence="8 9">
    <name type="scientific">Leptobrachium leishanense</name>
    <name type="common">Leishan spiny toad</name>
    <dbReference type="NCBI Taxonomy" id="445787"/>
    <lineage>
        <taxon>Eukaryota</taxon>
        <taxon>Metazoa</taxon>
        <taxon>Chordata</taxon>
        <taxon>Craniata</taxon>
        <taxon>Vertebrata</taxon>
        <taxon>Euteleostomi</taxon>
        <taxon>Amphibia</taxon>
        <taxon>Batrachia</taxon>
        <taxon>Anura</taxon>
        <taxon>Pelobatoidea</taxon>
        <taxon>Megophryidae</taxon>
        <taxon>Leptobrachium</taxon>
    </lineage>
</organism>
<dbReference type="PRINTS" id="PR00883">
    <property type="entry name" value="NUCLEARHMG"/>
</dbReference>
<gene>
    <name evidence="8" type="primary">NHP2</name>
</gene>
<evidence type="ECO:0000256" key="2">
    <source>
        <dbReference type="ARBA" id="ARBA00007337"/>
    </source>
</evidence>
<evidence type="ECO:0000256" key="4">
    <source>
        <dbReference type="ARBA" id="ARBA00023242"/>
    </source>
</evidence>
<name>A0A8C5MHY0_9ANUR</name>
<proteinExistence type="inferred from homology"/>
<evidence type="ECO:0000256" key="1">
    <source>
        <dbReference type="ARBA" id="ARBA00004604"/>
    </source>
</evidence>
<sequence length="174" mass="20086">MTKIKEEDPDETIETPERSYSDLLANLNPIAKPLAGRKLTKKIYKCIKKAVKQKNIRRGVKEVQKFLNKGEKGIVVLAGDTLPIEVYCHIPVMCEDLSIPYAYTPSKTVSRKCNFMYYTDFPLVHLGLFYRVKKNKGRNLALNYFICPIDIFISIDSIRKFIVDSKRLVYFSPN</sequence>
<dbReference type="OrthoDB" id="5364946at2759"/>
<feature type="domain" description="Ribosomal protein eL8/eL30/eS12/Gadd45" evidence="7">
    <location>
        <begin position="41"/>
        <end position="107"/>
    </location>
</feature>
<comment type="subcellular location">
    <subcellularLocation>
        <location evidence="1 6">Nucleus</location>
        <location evidence="1 6">Nucleolus</location>
    </subcellularLocation>
</comment>